<evidence type="ECO:0000313" key="4">
    <source>
        <dbReference type="Proteomes" id="UP000243205"/>
    </source>
</evidence>
<dbReference type="SMART" id="SM00091">
    <property type="entry name" value="PAS"/>
    <property type="match status" value="1"/>
</dbReference>
<dbReference type="InterPro" id="IPR000160">
    <property type="entry name" value="GGDEF_dom"/>
</dbReference>
<dbReference type="EMBL" id="FNAQ01000015">
    <property type="protein sequence ID" value="SDE54370.1"/>
    <property type="molecule type" value="Genomic_DNA"/>
</dbReference>
<protein>
    <submittedName>
        <fullName evidence="3">Diguanylate cyclase with PAS/PAC sensor</fullName>
    </submittedName>
</protein>
<dbReference type="Pfam" id="PF00990">
    <property type="entry name" value="GGDEF"/>
    <property type="match status" value="1"/>
</dbReference>
<dbReference type="InterPro" id="IPR013767">
    <property type="entry name" value="PAS_fold"/>
</dbReference>
<dbReference type="SUPFAM" id="SSF55073">
    <property type="entry name" value="Nucleotide cyclase"/>
    <property type="match status" value="1"/>
</dbReference>
<gene>
    <name evidence="3" type="ORF">SAMN05661003_11533</name>
</gene>
<dbReference type="Gene3D" id="3.30.450.20">
    <property type="entry name" value="PAS domain"/>
    <property type="match status" value="1"/>
</dbReference>
<accession>A0A1G7DT64</accession>
<evidence type="ECO:0000259" key="2">
    <source>
        <dbReference type="PROSITE" id="PS50887"/>
    </source>
</evidence>
<dbReference type="GO" id="GO:0006355">
    <property type="term" value="P:regulation of DNA-templated transcription"/>
    <property type="evidence" value="ECO:0007669"/>
    <property type="project" value="InterPro"/>
</dbReference>
<dbReference type="InterPro" id="IPR043128">
    <property type="entry name" value="Rev_trsase/Diguanyl_cyclase"/>
</dbReference>
<dbReference type="Pfam" id="PF00989">
    <property type="entry name" value="PAS"/>
    <property type="match status" value="1"/>
</dbReference>
<dbReference type="PROSITE" id="PS50112">
    <property type="entry name" value="PAS"/>
    <property type="match status" value="1"/>
</dbReference>
<dbReference type="RefSeq" id="WP_092079747.1">
    <property type="nucleotide sequence ID" value="NZ_CALFZY010000012.1"/>
</dbReference>
<dbReference type="CDD" id="cd00130">
    <property type="entry name" value="PAS"/>
    <property type="match status" value="1"/>
</dbReference>
<feature type="domain" description="GGDEF" evidence="2">
    <location>
        <begin position="170"/>
        <end position="299"/>
    </location>
</feature>
<dbReference type="PANTHER" id="PTHR44757:SF2">
    <property type="entry name" value="BIOFILM ARCHITECTURE MAINTENANCE PROTEIN MBAA"/>
    <property type="match status" value="1"/>
</dbReference>
<dbReference type="Gene3D" id="3.30.70.270">
    <property type="match status" value="1"/>
</dbReference>
<dbReference type="NCBIfam" id="TIGR00229">
    <property type="entry name" value="sensory_box"/>
    <property type="match status" value="1"/>
</dbReference>
<dbReference type="OrthoDB" id="9790367at2"/>
<dbReference type="NCBIfam" id="TIGR00254">
    <property type="entry name" value="GGDEF"/>
    <property type="match status" value="1"/>
</dbReference>
<dbReference type="InterPro" id="IPR035965">
    <property type="entry name" value="PAS-like_dom_sf"/>
</dbReference>
<dbReference type="PANTHER" id="PTHR44757">
    <property type="entry name" value="DIGUANYLATE CYCLASE DGCP"/>
    <property type="match status" value="1"/>
</dbReference>
<keyword evidence="4" id="KW-1185">Reference proteome</keyword>
<dbReference type="InterPro" id="IPR000014">
    <property type="entry name" value="PAS"/>
</dbReference>
<dbReference type="SUPFAM" id="SSF55785">
    <property type="entry name" value="PYP-like sensor domain (PAS domain)"/>
    <property type="match status" value="1"/>
</dbReference>
<dbReference type="InterPro" id="IPR052155">
    <property type="entry name" value="Biofilm_reg_signaling"/>
</dbReference>
<dbReference type="PROSITE" id="PS50887">
    <property type="entry name" value="GGDEF"/>
    <property type="match status" value="1"/>
</dbReference>
<feature type="domain" description="PAS" evidence="1">
    <location>
        <begin position="4"/>
        <end position="49"/>
    </location>
</feature>
<dbReference type="SMART" id="SM00267">
    <property type="entry name" value="GGDEF"/>
    <property type="match status" value="1"/>
</dbReference>
<dbReference type="Proteomes" id="UP000243205">
    <property type="component" value="Unassembled WGS sequence"/>
</dbReference>
<dbReference type="STRING" id="57664.SAMN05661003_11533"/>
<reference evidence="4" key="1">
    <citation type="submission" date="2016-10" db="EMBL/GenBank/DDBJ databases">
        <authorList>
            <person name="Varghese N."/>
            <person name="Submissions S."/>
        </authorList>
    </citation>
    <scope>NUCLEOTIDE SEQUENCE [LARGE SCALE GENOMIC DNA]</scope>
    <source>
        <strain evidence="4">DSM 8987</strain>
    </source>
</reference>
<dbReference type="CDD" id="cd01949">
    <property type="entry name" value="GGDEF"/>
    <property type="match status" value="1"/>
</dbReference>
<organism evidence="3 4">
    <name type="scientific">Desulfuromonas thiophila</name>
    <dbReference type="NCBI Taxonomy" id="57664"/>
    <lineage>
        <taxon>Bacteria</taxon>
        <taxon>Pseudomonadati</taxon>
        <taxon>Thermodesulfobacteriota</taxon>
        <taxon>Desulfuromonadia</taxon>
        <taxon>Desulfuromonadales</taxon>
        <taxon>Desulfuromonadaceae</taxon>
        <taxon>Desulfuromonas</taxon>
    </lineage>
</organism>
<dbReference type="InterPro" id="IPR029787">
    <property type="entry name" value="Nucleotide_cyclase"/>
</dbReference>
<evidence type="ECO:0000259" key="1">
    <source>
        <dbReference type="PROSITE" id="PS50112"/>
    </source>
</evidence>
<sequence length="299" mass="34211">MDLTPESYKQMLDHLGEAVYFVDPERRILYWNHAAELLTGYAAAELVGRLCADGPLHHVDEKNTPLCQQHCPLKRCIDSGEPQEKLVFLAHKQGQRIPVMVKTAAVRDAGGNILGAVEIFTDAAPWLELKEVESELRRQTLLDPLTGILTAQAFDDALQREWFRFKRYRNPFSLIALEVDYFRCYSQVYGRGAADRLLCWLVRHLRASLRRADVMGRIENDHFRVLLSYSSRKATLKVADMILELVRSEPCLDLPFAMSVSIGAVMVEENEDLPQLLQRLDKALQRSKDMGHNQVTFWS</sequence>
<evidence type="ECO:0000313" key="3">
    <source>
        <dbReference type="EMBL" id="SDE54370.1"/>
    </source>
</evidence>
<name>A0A1G7DT64_9BACT</name>
<dbReference type="AlphaFoldDB" id="A0A1G7DT64"/>
<proteinExistence type="predicted"/>